<dbReference type="EMBL" id="MU032349">
    <property type="protein sequence ID" value="KAF3763503.1"/>
    <property type="molecule type" value="Genomic_DNA"/>
</dbReference>
<dbReference type="GeneID" id="63833040"/>
<reference evidence="1" key="1">
    <citation type="journal article" date="2020" name="Phytopathology">
        <title>Genome sequence of the chestnut blight fungus Cryphonectria parasitica EP155: A fundamental resource for an archetypical invasive plant pathogen.</title>
        <authorList>
            <person name="Crouch J.A."/>
            <person name="Dawe A."/>
            <person name="Aerts A."/>
            <person name="Barry K."/>
            <person name="Churchill A.C.L."/>
            <person name="Grimwood J."/>
            <person name="Hillman B."/>
            <person name="Milgroom M.G."/>
            <person name="Pangilinan J."/>
            <person name="Smith M."/>
            <person name="Salamov A."/>
            <person name="Schmutz J."/>
            <person name="Yadav J."/>
            <person name="Grigoriev I.V."/>
            <person name="Nuss D."/>
        </authorList>
    </citation>
    <scope>NUCLEOTIDE SEQUENCE</scope>
    <source>
        <strain evidence="1">EP155</strain>
    </source>
</reference>
<evidence type="ECO:0000313" key="2">
    <source>
        <dbReference type="Proteomes" id="UP000803844"/>
    </source>
</evidence>
<feature type="non-terminal residue" evidence="1">
    <location>
        <position position="216"/>
    </location>
</feature>
<organism evidence="1 2">
    <name type="scientific">Cryphonectria parasitica (strain ATCC 38755 / EP155)</name>
    <dbReference type="NCBI Taxonomy" id="660469"/>
    <lineage>
        <taxon>Eukaryota</taxon>
        <taxon>Fungi</taxon>
        <taxon>Dikarya</taxon>
        <taxon>Ascomycota</taxon>
        <taxon>Pezizomycotina</taxon>
        <taxon>Sordariomycetes</taxon>
        <taxon>Sordariomycetidae</taxon>
        <taxon>Diaporthales</taxon>
        <taxon>Cryphonectriaceae</taxon>
        <taxon>Cryphonectria-Endothia species complex</taxon>
        <taxon>Cryphonectria</taxon>
    </lineage>
</organism>
<comment type="caution">
    <text evidence="1">The sequence shown here is derived from an EMBL/GenBank/DDBJ whole genome shotgun (WGS) entry which is preliminary data.</text>
</comment>
<proteinExistence type="predicted"/>
<protein>
    <submittedName>
        <fullName evidence="1">Uncharacterized protein</fullName>
    </submittedName>
</protein>
<feature type="non-terminal residue" evidence="1">
    <location>
        <position position="1"/>
    </location>
</feature>
<keyword evidence="2" id="KW-1185">Reference proteome</keyword>
<gene>
    <name evidence="1" type="ORF">M406DRAFT_232605</name>
</gene>
<dbReference type="Proteomes" id="UP000803844">
    <property type="component" value="Unassembled WGS sequence"/>
</dbReference>
<dbReference type="RefSeq" id="XP_040774464.1">
    <property type="nucleotide sequence ID" value="XM_040915911.1"/>
</dbReference>
<name>A0A9P5CLW3_CRYP1</name>
<accession>A0A9P5CLW3</accession>
<dbReference type="AlphaFoldDB" id="A0A9P5CLW3"/>
<evidence type="ECO:0000313" key="1">
    <source>
        <dbReference type="EMBL" id="KAF3763503.1"/>
    </source>
</evidence>
<sequence length="216" mass="24167">NISNAHTEADVILASQSLLKKDYPQGYKYACNRPFTGFPPDLGFNDGLSAPQPDYVQGLAQSAFGPFPADEQLNGAILYKNDYDPITLPHLAGEWKGPLRLTGAKVQSAYDGACLVYSRNQALSYLGTPDPPGHAQVTTFTLDGTLLNQFAHYARPSSTDGRPEYHQYPINSTLLTNSYQEFKTGRKELRNAQDYAMGQSHQLRDQLRDHWREQQR</sequence>
<dbReference type="OrthoDB" id="5424149at2759"/>